<comment type="similarity">
    <text evidence="2 10">Belongs to the fatty acyl-CoA reductase family.</text>
</comment>
<dbReference type="InterPro" id="IPR033640">
    <property type="entry name" value="FAR_C"/>
</dbReference>
<evidence type="ECO:0000313" key="14">
    <source>
        <dbReference type="Proteomes" id="UP001075354"/>
    </source>
</evidence>
<evidence type="ECO:0000256" key="6">
    <source>
        <dbReference type="ARBA" id="ARBA00022989"/>
    </source>
</evidence>
<sequence>MGEITPRIPEELSGKHIFVTGASGFMGKVLVEKLLRSCPEIGCIYLLMRPKKGVSVRERLRAMLDVPLFEPLLSKHPEVVSKLRVVSGDCSELRLGLSAEDEAVLVRNVSYVFHMAATVRFDDPICQAIMINTRSTREVVELSKKMTKLKVLQYVSTTYTFTNEPILKEQHYDAHLDWKTIIKLAETEDEYTLFSLTHKILGFQPNTYTFTKALAENIINDARHDIPVIIFRPAVVLSSMQEPMPGWLDNFNGPFGIWAASLKGILRYCFVDKNVALSFTPVDWAIKGMIACAVVRATNPQVVRSDPQQLAVMNMCLDVVKETFSDQLRFAMENLELASYPVRYPGKPVLTHCYPYFWLGTIFTQLPYGLLLDVLLRLAGQKPRLISMYRKIFLASNALSYFMLNEFPISTGKMHQVDKAMHPDDRLQFELIIDPNFVRAELDFSPYKIAVIKGAFKYVLGESPTVEESKARIKKLYVLEIILNLLVAFAVCIILGQYLKARLPHVAVPFEV</sequence>
<dbReference type="EC" id="1.2.1.84" evidence="10"/>
<dbReference type="SUPFAM" id="SSF51735">
    <property type="entry name" value="NAD(P)-binding Rossmann-fold domains"/>
    <property type="match status" value="1"/>
</dbReference>
<keyword evidence="4 10" id="KW-0812">Transmembrane</keyword>
<dbReference type="FunFam" id="3.40.50.720:FF:000143">
    <property type="entry name" value="Fatty acyl-CoA reductase"/>
    <property type="match status" value="1"/>
</dbReference>
<feature type="transmembrane region" description="Helical" evidence="10">
    <location>
        <begin position="356"/>
        <end position="380"/>
    </location>
</feature>
<evidence type="ECO:0000256" key="8">
    <source>
        <dbReference type="ARBA" id="ARBA00023136"/>
    </source>
</evidence>
<proteinExistence type="inferred from homology"/>
<dbReference type="AlphaFoldDB" id="A0AAV7X8N3"/>
<evidence type="ECO:0000256" key="1">
    <source>
        <dbReference type="ARBA" id="ARBA00004141"/>
    </source>
</evidence>
<evidence type="ECO:0000256" key="10">
    <source>
        <dbReference type="RuleBase" id="RU363097"/>
    </source>
</evidence>
<evidence type="ECO:0000256" key="9">
    <source>
        <dbReference type="ARBA" id="ARBA00052530"/>
    </source>
</evidence>
<dbReference type="PANTHER" id="PTHR11011">
    <property type="entry name" value="MALE STERILITY PROTEIN 2-RELATED"/>
    <property type="match status" value="1"/>
</dbReference>
<gene>
    <name evidence="13" type="ORF">ONE63_002606</name>
</gene>
<evidence type="ECO:0000256" key="5">
    <source>
        <dbReference type="ARBA" id="ARBA00022857"/>
    </source>
</evidence>
<dbReference type="GO" id="GO:0016020">
    <property type="term" value="C:membrane"/>
    <property type="evidence" value="ECO:0007669"/>
    <property type="project" value="UniProtKB-SubCell"/>
</dbReference>
<feature type="domain" description="Fatty acyl-CoA reductase C-terminal" evidence="11">
    <location>
        <begin position="369"/>
        <end position="461"/>
    </location>
</feature>
<reference evidence="13" key="1">
    <citation type="submission" date="2022-12" db="EMBL/GenBank/DDBJ databases">
        <title>Chromosome-level genome assembly of the bean flower thrips Megalurothrips usitatus.</title>
        <authorList>
            <person name="Ma L."/>
            <person name="Liu Q."/>
            <person name="Li H."/>
            <person name="Cai W."/>
        </authorList>
    </citation>
    <scope>NUCLEOTIDE SEQUENCE</scope>
    <source>
        <strain evidence="13">Cailab_2022a</strain>
    </source>
</reference>
<dbReference type="Proteomes" id="UP001075354">
    <property type="component" value="Chromosome 12"/>
</dbReference>
<dbReference type="Pfam" id="PF07993">
    <property type="entry name" value="NAD_binding_4"/>
    <property type="match status" value="1"/>
</dbReference>
<keyword evidence="10" id="KW-0560">Oxidoreductase</keyword>
<feature type="domain" description="Thioester reductase (TE)" evidence="12">
    <location>
        <begin position="19"/>
        <end position="288"/>
    </location>
</feature>
<dbReference type="CDD" id="cd09071">
    <property type="entry name" value="FAR_C"/>
    <property type="match status" value="1"/>
</dbReference>
<dbReference type="InterPro" id="IPR026055">
    <property type="entry name" value="FAR"/>
</dbReference>
<keyword evidence="8 10" id="KW-0472">Membrane</keyword>
<comment type="caution">
    <text evidence="13">The sequence shown here is derived from an EMBL/GenBank/DDBJ whole genome shotgun (WGS) entry which is preliminary data.</text>
</comment>
<dbReference type="GO" id="GO:0080019">
    <property type="term" value="F:alcohol-forming very long-chain fatty acyl-CoA reductase activity"/>
    <property type="evidence" value="ECO:0007669"/>
    <property type="project" value="InterPro"/>
</dbReference>
<evidence type="ECO:0000256" key="7">
    <source>
        <dbReference type="ARBA" id="ARBA00023098"/>
    </source>
</evidence>
<comment type="catalytic activity">
    <reaction evidence="9 10">
        <text>a long-chain fatty acyl-CoA + 2 NADPH + 2 H(+) = a long-chain primary fatty alcohol + 2 NADP(+) + CoA</text>
        <dbReference type="Rhea" id="RHEA:52716"/>
        <dbReference type="ChEBI" id="CHEBI:15378"/>
        <dbReference type="ChEBI" id="CHEBI:57287"/>
        <dbReference type="ChEBI" id="CHEBI:57783"/>
        <dbReference type="ChEBI" id="CHEBI:58349"/>
        <dbReference type="ChEBI" id="CHEBI:77396"/>
        <dbReference type="ChEBI" id="CHEBI:83139"/>
        <dbReference type="EC" id="1.2.1.84"/>
    </reaction>
</comment>
<dbReference type="PANTHER" id="PTHR11011:SF24">
    <property type="entry name" value="FATTY ACYL-COA REDUCTASE"/>
    <property type="match status" value="1"/>
</dbReference>
<organism evidence="13 14">
    <name type="scientific">Megalurothrips usitatus</name>
    <name type="common">bean blossom thrips</name>
    <dbReference type="NCBI Taxonomy" id="439358"/>
    <lineage>
        <taxon>Eukaryota</taxon>
        <taxon>Metazoa</taxon>
        <taxon>Ecdysozoa</taxon>
        <taxon>Arthropoda</taxon>
        <taxon>Hexapoda</taxon>
        <taxon>Insecta</taxon>
        <taxon>Pterygota</taxon>
        <taxon>Neoptera</taxon>
        <taxon>Paraneoptera</taxon>
        <taxon>Thysanoptera</taxon>
        <taxon>Terebrantia</taxon>
        <taxon>Thripoidea</taxon>
        <taxon>Thripidae</taxon>
        <taxon>Megalurothrips</taxon>
    </lineage>
</organism>
<comment type="subcellular location">
    <subcellularLocation>
        <location evidence="1">Membrane</location>
        <topology evidence="1">Multi-pass membrane protein</topology>
    </subcellularLocation>
</comment>
<feature type="transmembrane region" description="Helical" evidence="10">
    <location>
        <begin position="476"/>
        <end position="499"/>
    </location>
</feature>
<accession>A0AAV7X8N3</accession>
<dbReference type="Gene3D" id="3.40.50.720">
    <property type="entry name" value="NAD(P)-binding Rossmann-like Domain"/>
    <property type="match status" value="1"/>
</dbReference>
<keyword evidence="6 10" id="KW-1133">Transmembrane helix</keyword>
<keyword evidence="14" id="KW-1185">Reference proteome</keyword>
<comment type="function">
    <text evidence="10">Catalyzes the reduction of fatty acyl-CoA to fatty alcohols.</text>
</comment>
<dbReference type="EMBL" id="JAPTSV010000012">
    <property type="protein sequence ID" value="KAJ1522309.1"/>
    <property type="molecule type" value="Genomic_DNA"/>
</dbReference>
<keyword evidence="3 10" id="KW-0444">Lipid biosynthesis</keyword>
<evidence type="ECO:0000256" key="2">
    <source>
        <dbReference type="ARBA" id="ARBA00005928"/>
    </source>
</evidence>
<dbReference type="Pfam" id="PF03015">
    <property type="entry name" value="Sterile"/>
    <property type="match status" value="1"/>
</dbReference>
<dbReference type="GO" id="GO:0102965">
    <property type="term" value="F:alcohol-forming long-chain fatty acyl-CoA reductase activity"/>
    <property type="evidence" value="ECO:0007669"/>
    <property type="project" value="UniProtKB-EC"/>
</dbReference>
<protein>
    <recommendedName>
        <fullName evidence="10">Fatty acyl-CoA reductase</fullName>
        <ecNumber evidence="10">1.2.1.84</ecNumber>
    </recommendedName>
</protein>
<dbReference type="GO" id="GO:0035336">
    <property type="term" value="P:long-chain fatty-acyl-CoA metabolic process"/>
    <property type="evidence" value="ECO:0007669"/>
    <property type="project" value="TreeGrafter"/>
</dbReference>
<keyword evidence="5 10" id="KW-0521">NADP</keyword>
<dbReference type="InterPro" id="IPR013120">
    <property type="entry name" value="FAR_NAD-bd"/>
</dbReference>
<keyword evidence="7 10" id="KW-0443">Lipid metabolism</keyword>
<evidence type="ECO:0000256" key="4">
    <source>
        <dbReference type="ARBA" id="ARBA00022692"/>
    </source>
</evidence>
<evidence type="ECO:0000256" key="3">
    <source>
        <dbReference type="ARBA" id="ARBA00022516"/>
    </source>
</evidence>
<dbReference type="CDD" id="cd05236">
    <property type="entry name" value="FAR-N_SDR_e"/>
    <property type="match status" value="1"/>
</dbReference>
<name>A0AAV7X8N3_9NEOP</name>
<evidence type="ECO:0000259" key="12">
    <source>
        <dbReference type="Pfam" id="PF07993"/>
    </source>
</evidence>
<evidence type="ECO:0000313" key="13">
    <source>
        <dbReference type="EMBL" id="KAJ1522309.1"/>
    </source>
</evidence>
<dbReference type="GO" id="GO:0005777">
    <property type="term" value="C:peroxisome"/>
    <property type="evidence" value="ECO:0007669"/>
    <property type="project" value="TreeGrafter"/>
</dbReference>
<evidence type="ECO:0000259" key="11">
    <source>
        <dbReference type="Pfam" id="PF03015"/>
    </source>
</evidence>
<dbReference type="InterPro" id="IPR036291">
    <property type="entry name" value="NAD(P)-bd_dom_sf"/>
</dbReference>